<sequence>MRPIPALEEPGLKWTGTEGDRSGNAGPRGRQGRGNGSRLAALRTRVGLAGVPQAPFRTSSSYCDHAAQPRISAGLEPSSRSPARPRPRPRAVQRLETGPGARPPAASEPVEWGVPPTPRCLCCTVWGEMRVLTPACGAGMTTTSAAVGHVRVASPPRTSQVLGATES</sequence>
<evidence type="ECO:0000256" key="1">
    <source>
        <dbReference type="SAM" id="MobiDB-lite"/>
    </source>
</evidence>
<feature type="region of interest" description="Disordered" evidence="1">
    <location>
        <begin position="52"/>
        <end position="111"/>
    </location>
</feature>
<dbReference type="AlphaFoldDB" id="A0A833Z8L6"/>
<organism evidence="2 3">
    <name type="scientific">Phyllostomus discolor</name>
    <name type="common">pale spear-nosed bat</name>
    <dbReference type="NCBI Taxonomy" id="89673"/>
    <lineage>
        <taxon>Eukaryota</taxon>
        <taxon>Metazoa</taxon>
        <taxon>Chordata</taxon>
        <taxon>Craniata</taxon>
        <taxon>Vertebrata</taxon>
        <taxon>Euteleostomi</taxon>
        <taxon>Mammalia</taxon>
        <taxon>Eutheria</taxon>
        <taxon>Laurasiatheria</taxon>
        <taxon>Chiroptera</taxon>
        <taxon>Yangochiroptera</taxon>
        <taxon>Phyllostomidae</taxon>
        <taxon>Phyllostominae</taxon>
        <taxon>Phyllostomus</taxon>
    </lineage>
</organism>
<name>A0A833Z8L6_9CHIR</name>
<comment type="caution">
    <text evidence="2">The sequence shown here is derived from an EMBL/GenBank/DDBJ whole genome shotgun (WGS) entry which is preliminary data.</text>
</comment>
<gene>
    <name evidence="2" type="ORF">HJG60_008336</name>
</gene>
<evidence type="ECO:0000313" key="2">
    <source>
        <dbReference type="EMBL" id="KAF6088513.1"/>
    </source>
</evidence>
<protein>
    <submittedName>
        <fullName evidence="2">Uncharacterized protein</fullName>
    </submittedName>
</protein>
<dbReference type="Proteomes" id="UP000664940">
    <property type="component" value="Unassembled WGS sequence"/>
</dbReference>
<evidence type="ECO:0000313" key="3">
    <source>
        <dbReference type="Proteomes" id="UP000664940"/>
    </source>
</evidence>
<dbReference type="EMBL" id="JABVXQ010000010">
    <property type="protein sequence ID" value="KAF6088513.1"/>
    <property type="molecule type" value="Genomic_DNA"/>
</dbReference>
<feature type="region of interest" description="Disordered" evidence="1">
    <location>
        <begin position="1"/>
        <end position="38"/>
    </location>
</feature>
<proteinExistence type="predicted"/>
<accession>A0A833Z8L6</accession>
<reference evidence="2 3" key="1">
    <citation type="journal article" date="2020" name="Nature">
        <title>Six reference-quality genomes reveal evolution of bat adaptations.</title>
        <authorList>
            <person name="Jebb D."/>
            <person name="Huang Z."/>
            <person name="Pippel M."/>
            <person name="Hughes G.M."/>
            <person name="Lavrichenko K."/>
            <person name="Devanna P."/>
            <person name="Winkler S."/>
            <person name="Jermiin L.S."/>
            <person name="Skirmuntt E.C."/>
            <person name="Katzourakis A."/>
            <person name="Burkitt-Gray L."/>
            <person name="Ray D.A."/>
            <person name="Sullivan K.A.M."/>
            <person name="Roscito J.G."/>
            <person name="Kirilenko B.M."/>
            <person name="Davalos L.M."/>
            <person name="Corthals A.P."/>
            <person name="Power M.L."/>
            <person name="Jones G."/>
            <person name="Ransome R.D."/>
            <person name="Dechmann D.K.N."/>
            <person name="Locatelli A.G."/>
            <person name="Puechmaille S.J."/>
            <person name="Fedrigo O."/>
            <person name="Jarvis E.D."/>
            <person name="Hiller M."/>
            <person name="Vernes S.C."/>
            <person name="Myers E.W."/>
            <person name="Teeling E.C."/>
        </authorList>
    </citation>
    <scope>NUCLEOTIDE SEQUENCE [LARGE SCALE GENOMIC DNA]</scope>
    <source>
        <strain evidence="2">Bat1K_MPI-CBG_1</strain>
    </source>
</reference>